<dbReference type="Proteomes" id="UP000001037">
    <property type="component" value="Chromosome"/>
</dbReference>
<organism evidence="2 3">
    <name type="scientific">Pyrolobus fumarii (strain DSM 11204 / 1A)</name>
    <dbReference type="NCBI Taxonomy" id="694429"/>
    <lineage>
        <taxon>Archaea</taxon>
        <taxon>Thermoproteota</taxon>
        <taxon>Thermoprotei</taxon>
        <taxon>Desulfurococcales</taxon>
        <taxon>Pyrodictiaceae</taxon>
        <taxon>Pyrolobus</taxon>
    </lineage>
</organism>
<proteinExistence type="predicted"/>
<protein>
    <submittedName>
        <fullName evidence="2">HEPN domain protein</fullName>
    </submittedName>
</protein>
<dbReference type="Pfam" id="PF05168">
    <property type="entry name" value="HEPN"/>
    <property type="match status" value="1"/>
</dbReference>
<evidence type="ECO:0000313" key="2">
    <source>
        <dbReference type="EMBL" id="AEM38967.1"/>
    </source>
</evidence>
<dbReference type="KEGG" id="pfm:Pyrfu_1099"/>
<dbReference type="InterPro" id="IPR007842">
    <property type="entry name" value="HEPN_dom"/>
</dbReference>
<dbReference type="PROSITE" id="PS50910">
    <property type="entry name" value="HEPN"/>
    <property type="match status" value="1"/>
</dbReference>
<dbReference type="GeneID" id="11139577"/>
<evidence type="ECO:0000313" key="3">
    <source>
        <dbReference type="Proteomes" id="UP000001037"/>
    </source>
</evidence>
<keyword evidence="3" id="KW-1185">Reference proteome</keyword>
<accession>G0EF70</accession>
<dbReference type="HOGENOM" id="CLU_123170_1_1_2"/>
<dbReference type="EMBL" id="CP002838">
    <property type="protein sequence ID" value="AEM38967.1"/>
    <property type="molecule type" value="Genomic_DNA"/>
</dbReference>
<dbReference type="OrthoDB" id="101044at2157"/>
<reference evidence="2 3" key="1">
    <citation type="journal article" date="2011" name="Stand. Genomic Sci.">
        <title>Complete genome sequence of the hyperthermophilic chemolithoautotroph Pyrolobus fumarii type strain (1A).</title>
        <authorList>
            <person name="Anderson I."/>
            <person name="Goker M."/>
            <person name="Nolan M."/>
            <person name="Lucas S."/>
            <person name="Hammon N."/>
            <person name="Deshpande S."/>
            <person name="Cheng J.F."/>
            <person name="Tapia R."/>
            <person name="Han C."/>
            <person name="Goodwin L."/>
            <person name="Pitluck S."/>
            <person name="Huntemann M."/>
            <person name="Liolios K."/>
            <person name="Ivanova N."/>
            <person name="Pagani I."/>
            <person name="Mavromatis K."/>
            <person name="Ovchinikova G."/>
            <person name="Pati A."/>
            <person name="Chen A."/>
            <person name="Palaniappan K."/>
            <person name="Land M."/>
            <person name="Hauser L."/>
            <person name="Brambilla E.M."/>
            <person name="Huber H."/>
            <person name="Yasawong M."/>
            <person name="Rohde M."/>
            <person name="Spring S."/>
            <person name="Abt B."/>
            <person name="Sikorski J."/>
            <person name="Wirth R."/>
            <person name="Detter J.C."/>
            <person name="Woyke T."/>
            <person name="Bristow J."/>
            <person name="Eisen J.A."/>
            <person name="Markowitz V."/>
            <person name="Hugenholtz P."/>
            <person name="Kyrpides N.C."/>
            <person name="Klenk H.P."/>
            <person name="Lapidus A."/>
        </authorList>
    </citation>
    <scope>NUCLEOTIDE SEQUENCE [LARGE SCALE GENOMIC DNA]</scope>
    <source>
        <strain evidence="3">DSM 11204 / 1A</strain>
    </source>
</reference>
<dbReference type="InParanoid" id="G0EF70"/>
<dbReference type="Gene3D" id="1.20.120.330">
    <property type="entry name" value="Nucleotidyltransferases domain 2"/>
    <property type="match status" value="1"/>
</dbReference>
<dbReference type="AlphaFoldDB" id="G0EF70"/>
<dbReference type="SUPFAM" id="SSF81593">
    <property type="entry name" value="Nucleotidyltransferase substrate binding subunit/domain"/>
    <property type="match status" value="1"/>
</dbReference>
<dbReference type="SMART" id="SM00748">
    <property type="entry name" value="HEPN"/>
    <property type="match status" value="1"/>
</dbReference>
<gene>
    <name evidence="2" type="ordered locus">Pyrfu_1099</name>
</gene>
<dbReference type="RefSeq" id="WP_014026644.1">
    <property type="nucleotide sequence ID" value="NC_015931.1"/>
</dbReference>
<sequence length="141" mass="16092">MSGEYAMLLRRRALNALRWAERACNEGDYDTCAREAEYAAQLYLKSLLYRVLGEEVRGHDIRELLAVLVSALLEQGLANEAGYVADYVRRHRRELAWLSEAHTRAAYGPVEYSRREAEIVLSTTKSVLRLAEELEEKLFGG</sequence>
<evidence type="ECO:0000259" key="1">
    <source>
        <dbReference type="PROSITE" id="PS50910"/>
    </source>
</evidence>
<feature type="domain" description="HEPN" evidence="1">
    <location>
        <begin position="10"/>
        <end position="134"/>
    </location>
</feature>
<name>G0EF70_PYRF1</name>
<dbReference type="eggNOG" id="arCOG01191">
    <property type="taxonomic scope" value="Archaea"/>
</dbReference>
<dbReference type="STRING" id="694429.Pyrfu_1099"/>